<dbReference type="InterPro" id="IPR033490">
    <property type="entry name" value="LRP130"/>
</dbReference>
<reference evidence="3" key="2">
    <citation type="submission" date="2020-10" db="UniProtKB">
        <authorList>
            <consortium name="WormBaseParasite"/>
        </authorList>
    </citation>
    <scope>IDENTIFICATION</scope>
</reference>
<dbReference type="Gene3D" id="1.25.40.10">
    <property type="entry name" value="Tetratricopeptide repeat domain"/>
    <property type="match status" value="1"/>
</dbReference>
<evidence type="ECO:0000313" key="2">
    <source>
        <dbReference type="Proteomes" id="UP000492821"/>
    </source>
</evidence>
<name>A0A7E4UN13_PANRE</name>
<organism evidence="2 3">
    <name type="scientific">Panagrellus redivivus</name>
    <name type="common">Microworm</name>
    <dbReference type="NCBI Taxonomy" id="6233"/>
    <lineage>
        <taxon>Eukaryota</taxon>
        <taxon>Metazoa</taxon>
        <taxon>Ecdysozoa</taxon>
        <taxon>Nematoda</taxon>
        <taxon>Chromadorea</taxon>
        <taxon>Rhabditida</taxon>
        <taxon>Tylenchina</taxon>
        <taxon>Panagrolaimomorpha</taxon>
        <taxon>Panagrolaimoidea</taxon>
        <taxon>Panagrolaimidae</taxon>
        <taxon>Panagrellus</taxon>
    </lineage>
</organism>
<reference evidence="2" key="1">
    <citation type="journal article" date="2013" name="Genetics">
        <title>The draft genome and transcriptome of Panagrellus redivivus are shaped by the harsh demands of a free-living lifestyle.</title>
        <authorList>
            <person name="Srinivasan J."/>
            <person name="Dillman A.R."/>
            <person name="Macchietto M.G."/>
            <person name="Heikkinen L."/>
            <person name="Lakso M."/>
            <person name="Fracchia K.M."/>
            <person name="Antoshechkin I."/>
            <person name="Mortazavi A."/>
            <person name="Wong G."/>
            <person name="Sternberg P.W."/>
        </authorList>
    </citation>
    <scope>NUCLEOTIDE SEQUENCE [LARGE SCALE GENOMIC DNA]</scope>
    <source>
        <strain evidence="2">MT8872</strain>
    </source>
</reference>
<accession>A0A7E4UN13</accession>
<proteinExistence type="predicted"/>
<dbReference type="GO" id="GO:0003730">
    <property type="term" value="F:mRNA 3'-UTR binding"/>
    <property type="evidence" value="ECO:0007669"/>
    <property type="project" value="TreeGrafter"/>
</dbReference>
<dbReference type="GO" id="GO:0005739">
    <property type="term" value="C:mitochondrion"/>
    <property type="evidence" value="ECO:0007669"/>
    <property type="project" value="TreeGrafter"/>
</dbReference>
<dbReference type="AlphaFoldDB" id="A0A7E4UN13"/>
<sequence length="1098" mass="126251">MLRHYGNRFALLITPRASAISFRGHASKIPKFKLHKKRQSPLEKAAFKYEPRKHHVSQAAVVSEPTVSQTSSGCILTAEDEQLISRGDFYGVRTSTHTQLNIIPPEQVISKLKQMIDNNLRFNAEFFLINVLLPLEQNRNDWPKFLKQIAETRKASKSVSPDVYLPFLIRCCGVEMSDISEASRLKILERLLKVVESHGIPMSVDAWNAVLNVYLQNDHVFDVDDVLRKIEIEEGLTPNVDLFNLLMWGLAVQGKNEQIAPLLHEMSKRNLTPNFDSELPQIFSAAFCGFDAKAESLIARSVARHGESVRSDCLGVQIRGAATARNIDRVRSLLRSSVLYFDKGPANFGYASDYRAKPRYVVNLHHDVIFDVIWQLAKKSHFRDGHEFAALTEQILEHAQRQAGFFKMLFRETIRHIVHDYYFSATVLISDTLRVQDMLKSQMKNTYVMHIFPRLCRQMIRSGVDKDVIWDVSNRLISTFGAEKRFYDHLLFAVLTFKNYRYDERFDNFAKFVELIDPERVRPHLILPILARCPDMLARKKILYQCITLGYTDISLLDNNLLIRYFYAPMLEELSTQYMTDFERLSEVSKNLETFHVPRTQTFNVLFNWAKRVDNPTVKPTPPELPLTRANFKEWIQAEYDELFTGKAVEAAEIHAKYNIDLFKRRLAARDVEKVHTFLVKRGSFPPEVNFDEVLEPLLNLYLADANAGYLKKMLTMLAAVGSTDEKSQVLRDFDLESSGHADSSGGSPVKNYHILKLLTRHFEDHKDIRALIEYVYELKRLFPDAVAANETWFDSIKAYERLFRSILTPTDGQVSVELVNGAIDLVTLLVRFDLMMLHGNELLTVTVVETVLQNLGWDAAVDTWLKFQSSLYCPNSLFALMKHNIDDKTRIQYLIHRAQNFISAGRVNAYLAAAYVFRGDVEAANEIVKAKNPPFRSSDYLTALRLLQVQKNYQHALKFSELLLRYTDLRVDDHAKHLVTSYWVNHLSSRKVASMALDFYELFKSYDVYPTLEQMHKIRSVCDVQKALIEKWTLNPETRVLNTPVKPPSSDDFLTRYASFTEDLQRFEATGKPYEARENVIPATDDAADTTSAQTVN</sequence>
<dbReference type="PROSITE" id="PS51375">
    <property type="entry name" value="PPR"/>
    <property type="match status" value="1"/>
</dbReference>
<dbReference type="PANTHER" id="PTHR46669:SF1">
    <property type="entry name" value="LEUCINE-RICH PPR MOTIF-CONTAINING PROTEIN, MITOCHONDRIAL"/>
    <property type="match status" value="1"/>
</dbReference>
<protein>
    <submittedName>
        <fullName evidence="3">PPR_long domain-containing protein</fullName>
    </submittedName>
</protein>
<dbReference type="InterPro" id="IPR011990">
    <property type="entry name" value="TPR-like_helical_dom_sf"/>
</dbReference>
<dbReference type="Pfam" id="PF13812">
    <property type="entry name" value="PPR_3"/>
    <property type="match status" value="1"/>
</dbReference>
<dbReference type="GO" id="GO:0070129">
    <property type="term" value="P:regulation of mitochondrial translation"/>
    <property type="evidence" value="ECO:0007669"/>
    <property type="project" value="TreeGrafter"/>
</dbReference>
<dbReference type="PANTHER" id="PTHR46669">
    <property type="entry name" value="LEUCINE-RICH PPR MOTIF-CONTAINING PROTEIN, MITOCHONDRIAL"/>
    <property type="match status" value="1"/>
</dbReference>
<dbReference type="InterPro" id="IPR002885">
    <property type="entry name" value="PPR_rpt"/>
</dbReference>
<dbReference type="WBParaSite" id="Pan_g10709.t1">
    <property type="protein sequence ID" value="Pan_g10709.t1"/>
    <property type="gene ID" value="Pan_g10709"/>
</dbReference>
<dbReference type="GO" id="GO:0005634">
    <property type="term" value="C:nucleus"/>
    <property type="evidence" value="ECO:0007669"/>
    <property type="project" value="TreeGrafter"/>
</dbReference>
<dbReference type="Proteomes" id="UP000492821">
    <property type="component" value="Unassembled WGS sequence"/>
</dbReference>
<evidence type="ECO:0000256" key="1">
    <source>
        <dbReference type="PROSITE-ProRule" id="PRU00708"/>
    </source>
</evidence>
<feature type="repeat" description="PPR" evidence="1">
    <location>
        <begin position="239"/>
        <end position="273"/>
    </location>
</feature>
<evidence type="ECO:0000313" key="3">
    <source>
        <dbReference type="WBParaSite" id="Pan_g10709.t1"/>
    </source>
</evidence>
<keyword evidence="2" id="KW-1185">Reference proteome</keyword>